<evidence type="ECO:0000313" key="3">
    <source>
        <dbReference type="Proteomes" id="UP000268313"/>
    </source>
</evidence>
<keyword evidence="3" id="KW-1185">Reference proteome</keyword>
<evidence type="ECO:0000256" key="1">
    <source>
        <dbReference type="SAM" id="MobiDB-lite"/>
    </source>
</evidence>
<reference evidence="3" key="1">
    <citation type="submission" date="2018-09" db="EMBL/GenBank/DDBJ databases">
        <authorList>
            <person name="Livingstone P.G."/>
            <person name="Whitworth D.E."/>
        </authorList>
    </citation>
    <scope>NUCLEOTIDE SEQUENCE [LARGE SCALE GENOMIC DNA]</scope>
    <source>
        <strain evidence="3">CA043D</strain>
    </source>
</reference>
<dbReference type="AlphaFoldDB" id="A0A3A8K4G7"/>
<evidence type="ECO:0008006" key="4">
    <source>
        <dbReference type="Google" id="ProtNLM"/>
    </source>
</evidence>
<dbReference type="InterPro" id="IPR011659">
    <property type="entry name" value="WD40"/>
</dbReference>
<dbReference type="SUPFAM" id="SSF82171">
    <property type="entry name" value="DPP6 N-terminal domain-like"/>
    <property type="match status" value="1"/>
</dbReference>
<dbReference type="InterPro" id="IPR011042">
    <property type="entry name" value="6-blade_b-propeller_TolB-like"/>
</dbReference>
<dbReference type="Pfam" id="PF07676">
    <property type="entry name" value="PD40"/>
    <property type="match status" value="1"/>
</dbReference>
<feature type="region of interest" description="Disordered" evidence="1">
    <location>
        <begin position="316"/>
        <end position="339"/>
    </location>
</feature>
<dbReference type="PROSITE" id="PS51257">
    <property type="entry name" value="PROKAR_LIPOPROTEIN"/>
    <property type="match status" value="1"/>
</dbReference>
<dbReference type="Gene3D" id="2.120.10.30">
    <property type="entry name" value="TolB, C-terminal domain"/>
    <property type="match status" value="1"/>
</dbReference>
<dbReference type="EMBL" id="RAWE01000044">
    <property type="protein sequence ID" value="RKH03208.1"/>
    <property type="molecule type" value="Genomic_DNA"/>
</dbReference>
<dbReference type="Proteomes" id="UP000268313">
    <property type="component" value="Unassembled WGS sequence"/>
</dbReference>
<proteinExistence type="predicted"/>
<protein>
    <recommendedName>
        <fullName evidence="4">Lipoprotein LpqB beta-propeller domain-containing protein</fullName>
    </recommendedName>
</protein>
<sequence length="434" mass="46861">MSPRPSFALPSSRPLLGRRALLGWMGALALSGCSREGTTGARTKPLQGPAPGWRGLLYLKQERPGSRRDLWIQSLDGLRHTALTDSGRLAGWNRHQVEGPLNGACISPDGTRVAYAERHPVASDRAGLAPVQAWNVLLVVNADGTGRRILVDLRDLPSLPEGTRASSFSWSSDGNQLAYALELPGPGCELLKLYRVDAGSGQVTDVPLNPTQGKSQLLVWSAPRNELVLTLQCGSTGAQRLGVLDVSTGHLREHPAEWPAVSPDGAHALVATPAPAGRKASLLTLDDAFTPESSLGTFTGRLNWYNQRPGGLFTAVTPEPPTTECAGVTPPPRRFHRWDPQTRTHPLVRQDATAFTVLAFSPDDTQALVNILVGRDDSQPGFCGEGWLQRLHLVQRDDLESDLPREQLLARSTPLGPSTPWPGPSHSSYIGWLH</sequence>
<gene>
    <name evidence="2" type="ORF">D7X32_14750</name>
</gene>
<name>A0A3A8K4G7_9BACT</name>
<comment type="caution">
    <text evidence="2">The sequence shown here is derived from an EMBL/GenBank/DDBJ whole genome shotgun (WGS) entry which is preliminary data.</text>
</comment>
<organism evidence="2 3">
    <name type="scientific">Corallococcus carmarthensis</name>
    <dbReference type="NCBI Taxonomy" id="2316728"/>
    <lineage>
        <taxon>Bacteria</taxon>
        <taxon>Pseudomonadati</taxon>
        <taxon>Myxococcota</taxon>
        <taxon>Myxococcia</taxon>
        <taxon>Myxococcales</taxon>
        <taxon>Cystobacterineae</taxon>
        <taxon>Myxococcaceae</taxon>
        <taxon>Corallococcus</taxon>
    </lineage>
</organism>
<evidence type="ECO:0000313" key="2">
    <source>
        <dbReference type="EMBL" id="RKH03208.1"/>
    </source>
</evidence>
<accession>A0A3A8K4G7</accession>